<dbReference type="EMBL" id="FXZA01000003">
    <property type="protein sequence ID" value="SMX74481.1"/>
    <property type="molecule type" value="Genomic_DNA"/>
</dbReference>
<dbReference type="OrthoDB" id="4804768at2"/>
<protein>
    <submittedName>
        <fullName evidence="2">Uncharacterized protein</fullName>
    </submittedName>
</protein>
<evidence type="ECO:0000256" key="1">
    <source>
        <dbReference type="SAM" id="MobiDB-lite"/>
    </source>
</evidence>
<name>A0A2H1IH58_BRELN</name>
<dbReference type="Proteomes" id="UP000234498">
    <property type="component" value="Unassembled WGS sequence"/>
</dbReference>
<evidence type="ECO:0000313" key="2">
    <source>
        <dbReference type="EMBL" id="SMX74481.1"/>
    </source>
</evidence>
<gene>
    <name evidence="2" type="ORF">BLIN101_01198</name>
</gene>
<organism evidence="2 3">
    <name type="scientific">Brevibacterium linens</name>
    <dbReference type="NCBI Taxonomy" id="1703"/>
    <lineage>
        <taxon>Bacteria</taxon>
        <taxon>Bacillati</taxon>
        <taxon>Actinomycetota</taxon>
        <taxon>Actinomycetes</taxon>
        <taxon>Micrococcales</taxon>
        <taxon>Brevibacteriaceae</taxon>
        <taxon>Brevibacterium</taxon>
    </lineage>
</organism>
<dbReference type="GeneID" id="303222326"/>
<sequence>MTGVNEDFYQPATQPGDIIEVEDEETGEMVKHIIYLDEFGNGTKTRPLTEEELEDLDEAPED</sequence>
<dbReference type="RefSeq" id="WP_101555578.1">
    <property type="nucleotide sequence ID" value="NZ_CP026734.1"/>
</dbReference>
<feature type="region of interest" description="Disordered" evidence="1">
    <location>
        <begin position="40"/>
        <end position="62"/>
    </location>
</feature>
<feature type="compositionally biased region" description="Acidic residues" evidence="1">
    <location>
        <begin position="50"/>
        <end position="62"/>
    </location>
</feature>
<proteinExistence type="predicted"/>
<evidence type="ECO:0000313" key="3">
    <source>
        <dbReference type="Proteomes" id="UP000234498"/>
    </source>
</evidence>
<reference evidence="2 3" key="1">
    <citation type="submission" date="2017-03" db="EMBL/GenBank/DDBJ databases">
        <authorList>
            <person name="Afonso C.L."/>
            <person name="Miller P.J."/>
            <person name="Scott M.A."/>
            <person name="Spackman E."/>
            <person name="Goraichik I."/>
            <person name="Dimitrov K.M."/>
            <person name="Suarez D.L."/>
            <person name="Swayne D.E."/>
        </authorList>
    </citation>
    <scope>NUCLEOTIDE SEQUENCE [LARGE SCALE GENOMIC DNA]</scope>
    <source>
        <strain evidence="2 3">Mu101</strain>
    </source>
</reference>
<dbReference type="AlphaFoldDB" id="A0A2H1IH58"/>
<accession>A0A2H1IH58</accession>